<reference evidence="1 2" key="1">
    <citation type="submission" date="2021-02" db="EMBL/GenBank/DDBJ databases">
        <title>Plant Genome Project.</title>
        <authorList>
            <person name="Zhang R.-G."/>
        </authorList>
    </citation>
    <scope>NUCLEOTIDE SEQUENCE [LARGE SCALE GENOMIC DNA]</scope>
    <source>
        <tissue evidence="1">Leaves</tissue>
    </source>
</reference>
<keyword evidence="2" id="KW-1185">Reference proteome</keyword>
<gene>
    <name evidence="1" type="ORF">JRO89_XS07G0079100</name>
</gene>
<organism evidence="1 2">
    <name type="scientific">Xanthoceras sorbifolium</name>
    <dbReference type="NCBI Taxonomy" id="99658"/>
    <lineage>
        <taxon>Eukaryota</taxon>
        <taxon>Viridiplantae</taxon>
        <taxon>Streptophyta</taxon>
        <taxon>Embryophyta</taxon>
        <taxon>Tracheophyta</taxon>
        <taxon>Spermatophyta</taxon>
        <taxon>Magnoliopsida</taxon>
        <taxon>eudicotyledons</taxon>
        <taxon>Gunneridae</taxon>
        <taxon>Pentapetalae</taxon>
        <taxon>rosids</taxon>
        <taxon>malvids</taxon>
        <taxon>Sapindales</taxon>
        <taxon>Sapindaceae</taxon>
        <taxon>Xanthoceroideae</taxon>
        <taxon>Xanthoceras</taxon>
    </lineage>
</organism>
<proteinExistence type="predicted"/>
<sequence length="73" mass="8536">MHSKVAWCRTVGRWALHPSNSRFADMDSGFTKLSRNFYTPRPTRVRHNFLIRNSDQVEEKPPFAVSSPHLLRP</sequence>
<name>A0ABQ8HT63_9ROSI</name>
<protein>
    <submittedName>
        <fullName evidence="1">Uncharacterized protein</fullName>
    </submittedName>
</protein>
<dbReference type="Proteomes" id="UP000827721">
    <property type="component" value="Unassembled WGS sequence"/>
</dbReference>
<accession>A0ABQ8HT63</accession>
<comment type="caution">
    <text evidence="1">The sequence shown here is derived from an EMBL/GenBank/DDBJ whole genome shotgun (WGS) entry which is preliminary data.</text>
</comment>
<evidence type="ECO:0000313" key="1">
    <source>
        <dbReference type="EMBL" id="KAH7567473.1"/>
    </source>
</evidence>
<dbReference type="EMBL" id="JAFEMO010000007">
    <property type="protein sequence ID" value="KAH7567473.1"/>
    <property type="molecule type" value="Genomic_DNA"/>
</dbReference>
<evidence type="ECO:0000313" key="2">
    <source>
        <dbReference type="Proteomes" id="UP000827721"/>
    </source>
</evidence>